<feature type="transmembrane region" description="Helical" evidence="1">
    <location>
        <begin position="574"/>
        <end position="604"/>
    </location>
</feature>
<dbReference type="PANTHER" id="PTHR43849">
    <property type="entry name" value="BLL3936 PROTEIN"/>
    <property type="match status" value="1"/>
</dbReference>
<keyword evidence="1" id="KW-0812">Transmembrane</keyword>
<gene>
    <name evidence="3" type="ORF">HYZ11_05105</name>
</gene>
<feature type="transmembrane region" description="Helical" evidence="1">
    <location>
        <begin position="452"/>
        <end position="474"/>
    </location>
</feature>
<feature type="transmembrane region" description="Helical" evidence="1">
    <location>
        <begin position="163"/>
        <end position="194"/>
    </location>
</feature>
<evidence type="ECO:0000313" key="3">
    <source>
        <dbReference type="EMBL" id="MBI3126965.1"/>
    </source>
</evidence>
<feature type="transmembrane region" description="Helical" evidence="1">
    <location>
        <begin position="480"/>
        <end position="503"/>
    </location>
</feature>
<protein>
    <submittedName>
        <fullName evidence="3">TRAP transporter fused permease subunit</fullName>
    </submittedName>
</protein>
<dbReference type="EMBL" id="JACPUR010000013">
    <property type="protein sequence ID" value="MBI3126965.1"/>
    <property type="molecule type" value="Genomic_DNA"/>
</dbReference>
<organism evidence="3 4">
    <name type="scientific">Tectimicrobiota bacterium</name>
    <dbReference type="NCBI Taxonomy" id="2528274"/>
    <lineage>
        <taxon>Bacteria</taxon>
        <taxon>Pseudomonadati</taxon>
        <taxon>Nitrospinota/Tectimicrobiota group</taxon>
        <taxon>Candidatus Tectimicrobiota</taxon>
    </lineage>
</organism>
<dbReference type="Proteomes" id="UP000782312">
    <property type="component" value="Unassembled WGS sequence"/>
</dbReference>
<feature type="transmembrane region" description="Helical" evidence="1">
    <location>
        <begin position="421"/>
        <end position="445"/>
    </location>
</feature>
<feature type="transmembrane region" description="Helical" evidence="1">
    <location>
        <begin position="68"/>
        <end position="88"/>
    </location>
</feature>
<feature type="transmembrane region" description="Helical" evidence="1">
    <location>
        <begin position="251"/>
        <end position="277"/>
    </location>
</feature>
<dbReference type="InterPro" id="IPR010656">
    <property type="entry name" value="DctM"/>
</dbReference>
<feature type="transmembrane region" description="Helical" evidence="1">
    <location>
        <begin position="289"/>
        <end position="311"/>
    </location>
</feature>
<feature type="transmembrane region" description="Helical" evidence="1">
    <location>
        <begin position="124"/>
        <end position="143"/>
    </location>
</feature>
<comment type="caution">
    <text evidence="3">The sequence shown here is derived from an EMBL/GenBank/DDBJ whole genome shotgun (WGS) entry which is preliminary data.</text>
</comment>
<accession>A0A932HZ37</accession>
<feature type="transmembrane region" description="Helical" evidence="1">
    <location>
        <begin position="394"/>
        <end position="415"/>
    </location>
</feature>
<feature type="domain" description="TRAP C4-dicarboxylate transport system permease DctM subunit" evidence="2">
    <location>
        <begin position="106"/>
        <end position="531"/>
    </location>
</feature>
<evidence type="ECO:0000313" key="4">
    <source>
        <dbReference type="Proteomes" id="UP000782312"/>
    </source>
</evidence>
<reference evidence="3" key="1">
    <citation type="submission" date="2020-07" db="EMBL/GenBank/DDBJ databases">
        <title>Huge and variable diversity of episymbiotic CPR bacteria and DPANN archaea in groundwater ecosystems.</title>
        <authorList>
            <person name="He C.Y."/>
            <person name="Keren R."/>
            <person name="Whittaker M."/>
            <person name="Farag I.F."/>
            <person name="Doudna J."/>
            <person name="Cate J.H.D."/>
            <person name="Banfield J.F."/>
        </authorList>
    </citation>
    <scope>NUCLEOTIDE SEQUENCE</scope>
    <source>
        <strain evidence="3">NC_groundwater_763_Ag_S-0.2um_68_21</strain>
    </source>
</reference>
<evidence type="ECO:0000259" key="2">
    <source>
        <dbReference type="Pfam" id="PF06808"/>
    </source>
</evidence>
<feature type="transmembrane region" description="Helical" evidence="1">
    <location>
        <begin position="100"/>
        <end position="118"/>
    </location>
</feature>
<keyword evidence="1" id="KW-0472">Membrane</keyword>
<feature type="transmembrane region" description="Helical" evidence="1">
    <location>
        <begin position="332"/>
        <end position="350"/>
    </location>
</feature>
<dbReference type="PANTHER" id="PTHR43849:SF2">
    <property type="entry name" value="BLL3936 PROTEIN"/>
    <property type="match status" value="1"/>
</dbReference>
<proteinExistence type="predicted"/>
<sequence length="621" mass="66400">MRQLQGFERSFVNLTAAGFALFFVYATAVTLPFYVTRPIYICLCYILVFSLYPASATSPRSRISAVDVFLGALTLVMTVFFFMEYEYYIEKPGLMRPKDMVMGTVALVLSIEACRRVLGLSLPILSVAGLAYVLWGFVIPGALGHRGFTYARAIGQIFSFDGIYGSITGVYATYVMLFVIFGAVIQACGMSAFLLELSNTLVGRLKGGAAKTAVVSSGAVGMIMGSGAANVAVTGSFTIPVMKKVGYPAHVAGAIETVASAGGVLMPPIMGSAAFVLASFTEIPYGKVALYSFLPALLFYWGIYIQVHFLSHKLGIPEVRDAAPMAEVMRKGWHMLIPIALVFILIFGGLSPYRAALWAIAATILLHFIRPYGTDRMNLTETFLTFGDGAKLQLSVGASAGAIGVIVSMLVLPGLPLKVASFAVMLSQGNLLAMLFLMIITSYVFGMGIPMIAAYIILAVIAVPGLVELGLPLFNAHLIIMWYSLAALWTPPVAVGAFVASGIAGASASRIGWYAVRLGIGLYVIPVLMAYGTIINGTLTEILFAGLAIACSLYAFAAAAEGHTHRPLQPWERAFCVVLAALLIFPATGIRLVGMAFFVLAVGFEWRIRLAQRPSLEVKSS</sequence>
<feature type="transmembrane region" description="Helical" evidence="1">
    <location>
        <begin position="38"/>
        <end position="56"/>
    </location>
</feature>
<feature type="transmembrane region" description="Helical" evidence="1">
    <location>
        <begin position="515"/>
        <end position="536"/>
    </location>
</feature>
<keyword evidence="1" id="KW-1133">Transmembrane helix</keyword>
<feature type="transmembrane region" description="Helical" evidence="1">
    <location>
        <begin position="12"/>
        <end position="31"/>
    </location>
</feature>
<dbReference type="Pfam" id="PF06808">
    <property type="entry name" value="DctM"/>
    <property type="match status" value="1"/>
</dbReference>
<dbReference type="InterPro" id="IPR011853">
    <property type="entry name" value="TRAP_DctM-Dct_fused"/>
</dbReference>
<dbReference type="AlphaFoldDB" id="A0A932HZ37"/>
<evidence type="ECO:0000256" key="1">
    <source>
        <dbReference type="SAM" id="Phobius"/>
    </source>
</evidence>
<dbReference type="NCBIfam" id="TIGR02123">
    <property type="entry name" value="TRAP_fused"/>
    <property type="match status" value="1"/>
</dbReference>
<feature type="transmembrane region" description="Helical" evidence="1">
    <location>
        <begin position="356"/>
        <end position="373"/>
    </location>
</feature>
<feature type="transmembrane region" description="Helical" evidence="1">
    <location>
        <begin position="214"/>
        <end position="239"/>
    </location>
</feature>
<name>A0A932HZ37_UNCTE</name>
<feature type="transmembrane region" description="Helical" evidence="1">
    <location>
        <begin position="542"/>
        <end position="562"/>
    </location>
</feature>